<organism evidence="2 3">
    <name type="scientific">Roseovarius spongiae</name>
    <dbReference type="NCBI Taxonomy" id="2320272"/>
    <lineage>
        <taxon>Bacteria</taxon>
        <taxon>Pseudomonadati</taxon>
        <taxon>Pseudomonadota</taxon>
        <taxon>Alphaproteobacteria</taxon>
        <taxon>Rhodobacterales</taxon>
        <taxon>Roseobacteraceae</taxon>
        <taxon>Roseovarius</taxon>
    </lineage>
</organism>
<reference evidence="2 3" key="1">
    <citation type="submission" date="2018-09" db="EMBL/GenBank/DDBJ databases">
        <title>Roseovarius spongiae sp. nov., isolated from a marine sponge.</title>
        <authorList>
            <person name="Zhuang L."/>
            <person name="Luo L."/>
        </authorList>
    </citation>
    <scope>NUCLEOTIDE SEQUENCE [LARGE SCALE GENOMIC DNA]</scope>
    <source>
        <strain evidence="2 3">HN-E21</strain>
    </source>
</reference>
<evidence type="ECO:0008006" key="4">
    <source>
        <dbReference type="Google" id="ProtNLM"/>
    </source>
</evidence>
<dbReference type="Proteomes" id="UP000281128">
    <property type="component" value="Unassembled WGS sequence"/>
</dbReference>
<dbReference type="AlphaFoldDB" id="A0A3A8AV59"/>
<evidence type="ECO:0000313" key="3">
    <source>
        <dbReference type="Proteomes" id="UP000281128"/>
    </source>
</evidence>
<accession>A0A3A8AV59</accession>
<sequence>MRFFILFLCVSLFFAPVATAQQGAMPAIGKADIVRMLGRIFTDDGIREDLVRLGFKGENLELATRQMRGLMTDPEVAGYIADQIIAFSADGTLPGNTRAGGALWGVIDRGVGHLPLRDLRYYYLVEQTVLGAMPIRECGLAIKERLSPAQLSDATARVAARLNTPALRQYYRIQRRAARLGATRAPVRMDPARIERTETMIFNALLARLDGAENRAVMIRTFARLDQAGNRRACAAGRLFIDTVMSLEGRALHDALLLLSLP</sequence>
<proteinExistence type="predicted"/>
<name>A0A3A8AV59_9RHOB</name>
<dbReference type="EMBL" id="RAPE01000003">
    <property type="protein sequence ID" value="RKF14053.1"/>
    <property type="molecule type" value="Genomic_DNA"/>
</dbReference>
<keyword evidence="3" id="KW-1185">Reference proteome</keyword>
<comment type="caution">
    <text evidence="2">The sequence shown here is derived from an EMBL/GenBank/DDBJ whole genome shotgun (WGS) entry which is preliminary data.</text>
</comment>
<protein>
    <recommendedName>
        <fullName evidence="4">DUF2059 domain-containing protein</fullName>
    </recommendedName>
</protein>
<feature type="chain" id="PRO_5017216476" description="DUF2059 domain-containing protein" evidence="1">
    <location>
        <begin position="21"/>
        <end position="262"/>
    </location>
</feature>
<gene>
    <name evidence="2" type="ORF">D6850_12850</name>
</gene>
<feature type="signal peptide" evidence="1">
    <location>
        <begin position="1"/>
        <end position="20"/>
    </location>
</feature>
<keyword evidence="1" id="KW-0732">Signal</keyword>
<evidence type="ECO:0000256" key="1">
    <source>
        <dbReference type="SAM" id="SignalP"/>
    </source>
</evidence>
<evidence type="ECO:0000313" key="2">
    <source>
        <dbReference type="EMBL" id="RKF14053.1"/>
    </source>
</evidence>